<feature type="domain" description="MTTase N-terminal" evidence="8">
    <location>
        <begin position="1"/>
        <end position="112"/>
    </location>
</feature>
<evidence type="ECO:0000256" key="3">
    <source>
        <dbReference type="ARBA" id="ARBA00022679"/>
    </source>
</evidence>
<keyword evidence="4" id="KW-0949">S-adenosyl-L-methionine</keyword>
<dbReference type="InterPro" id="IPR005839">
    <property type="entry name" value="Methylthiotransferase"/>
</dbReference>
<dbReference type="SFLD" id="SFLDG01061">
    <property type="entry name" value="methylthiotransferase"/>
    <property type="match status" value="1"/>
</dbReference>
<dbReference type="PROSITE" id="PS51449">
    <property type="entry name" value="MTTASE_N"/>
    <property type="match status" value="1"/>
</dbReference>
<accession>A0A381Z1I4</accession>
<dbReference type="PANTHER" id="PTHR11918:SF45">
    <property type="entry name" value="THREONYLCARBAMOYLADENOSINE TRNA METHYLTHIOTRANSFERASE"/>
    <property type="match status" value="1"/>
</dbReference>
<dbReference type="GO" id="GO:0046872">
    <property type="term" value="F:metal ion binding"/>
    <property type="evidence" value="ECO:0007669"/>
    <property type="project" value="UniProtKB-KW"/>
</dbReference>
<dbReference type="NCBIfam" id="TIGR01579">
    <property type="entry name" value="MiaB-like-C"/>
    <property type="match status" value="1"/>
</dbReference>
<keyword evidence="6" id="KW-0408">Iron</keyword>
<evidence type="ECO:0000256" key="5">
    <source>
        <dbReference type="ARBA" id="ARBA00022723"/>
    </source>
</evidence>
<dbReference type="EMBL" id="UINC01019531">
    <property type="protein sequence ID" value="SVA82752.1"/>
    <property type="molecule type" value="Genomic_DNA"/>
</dbReference>
<dbReference type="InterPro" id="IPR006467">
    <property type="entry name" value="MiaB-like_bact"/>
</dbReference>
<name>A0A381Z1I4_9ZZZZ</name>
<dbReference type="FunFam" id="3.80.30.20:FF:000001">
    <property type="entry name" value="tRNA-2-methylthio-N(6)-dimethylallyladenosine synthase 2"/>
    <property type="match status" value="1"/>
</dbReference>
<dbReference type="SFLD" id="SFLDS00029">
    <property type="entry name" value="Radical_SAM"/>
    <property type="match status" value="1"/>
</dbReference>
<evidence type="ECO:0000256" key="6">
    <source>
        <dbReference type="ARBA" id="ARBA00023004"/>
    </source>
</evidence>
<dbReference type="SFLD" id="SFLDG01082">
    <property type="entry name" value="B12-binding_domain_containing"/>
    <property type="match status" value="1"/>
</dbReference>
<keyword evidence="5" id="KW-0479">Metal-binding</keyword>
<dbReference type="Gene3D" id="3.80.30.20">
    <property type="entry name" value="tm_1862 like domain"/>
    <property type="match status" value="1"/>
</dbReference>
<keyword evidence="7" id="KW-0411">Iron-sulfur</keyword>
<sequence>MRIRIDSLGCRLNIGEAEHLARVLAVSGHRIVGPGEAADLMVLNTCAVTHVAARKSRKLIRHWRRVNPTAAIIVTGCYAELSPDEVAALGADFVIGNQYKDELPSVLEEAGFLNDTQVLPSPDAFPIQSDAALGGNWNGRTRAFVKVQDGCDNRCTFCIVSVARGSSRSIAVGEIVAEIRDLVQAGYREAVLSGVHLGSYGHDQNSQEGLLGLVRSILHETTIARLRLSSLEPWDLKPEFFSLWEEEPRLLPHVHLPLQSGCDDTLRRMARRTDQTSFRTLVRQAREAVPELSITTDIIVGFPGESDMEFETSFSFVEEMKFSKLHVFRYSPREGTVAAMMPGQVLPRIVQERSNRMQALGAVYEADFKARFIGRTVPVLWESAEPRPECVRWSGLTGNYIRVVAETGKDIDLTNKVTETTLVRELPGAVLGEAQIRQRLEERVV</sequence>
<proteinExistence type="predicted"/>
<dbReference type="Gene3D" id="3.40.50.12160">
    <property type="entry name" value="Methylthiotransferase, N-terminal domain"/>
    <property type="match status" value="1"/>
</dbReference>
<comment type="cofactor">
    <cofactor evidence="1">
        <name>[4Fe-4S] cluster</name>
        <dbReference type="ChEBI" id="CHEBI:49883"/>
    </cofactor>
</comment>
<dbReference type="InterPro" id="IPR058240">
    <property type="entry name" value="rSAM_sf"/>
</dbReference>
<evidence type="ECO:0000256" key="4">
    <source>
        <dbReference type="ARBA" id="ARBA00022691"/>
    </source>
</evidence>
<evidence type="ECO:0000256" key="2">
    <source>
        <dbReference type="ARBA" id="ARBA00022485"/>
    </source>
</evidence>
<dbReference type="InterPro" id="IPR007197">
    <property type="entry name" value="rSAM"/>
</dbReference>
<organism evidence="10">
    <name type="scientific">marine metagenome</name>
    <dbReference type="NCBI Taxonomy" id="408172"/>
    <lineage>
        <taxon>unclassified sequences</taxon>
        <taxon>metagenomes</taxon>
        <taxon>ecological metagenomes</taxon>
    </lineage>
</organism>
<keyword evidence="3" id="KW-0808">Transferase</keyword>
<dbReference type="InterPro" id="IPR023404">
    <property type="entry name" value="rSAM_horseshoe"/>
</dbReference>
<dbReference type="GO" id="GO:0051539">
    <property type="term" value="F:4 iron, 4 sulfur cluster binding"/>
    <property type="evidence" value="ECO:0007669"/>
    <property type="project" value="UniProtKB-KW"/>
</dbReference>
<dbReference type="PROSITE" id="PS51918">
    <property type="entry name" value="RADICAL_SAM"/>
    <property type="match status" value="1"/>
</dbReference>
<evidence type="ECO:0000256" key="7">
    <source>
        <dbReference type="ARBA" id="ARBA00023014"/>
    </source>
</evidence>
<dbReference type="SMART" id="SM00729">
    <property type="entry name" value="Elp3"/>
    <property type="match status" value="1"/>
</dbReference>
<dbReference type="SUPFAM" id="SSF102114">
    <property type="entry name" value="Radical SAM enzymes"/>
    <property type="match status" value="1"/>
</dbReference>
<gene>
    <name evidence="10" type="ORF">METZ01_LOCUS135606</name>
</gene>
<dbReference type="PANTHER" id="PTHR11918">
    <property type="entry name" value="RADICAL SAM PROTEINS"/>
    <property type="match status" value="1"/>
</dbReference>
<dbReference type="Pfam" id="PF04055">
    <property type="entry name" value="Radical_SAM"/>
    <property type="match status" value="1"/>
</dbReference>
<evidence type="ECO:0000259" key="8">
    <source>
        <dbReference type="PROSITE" id="PS51449"/>
    </source>
</evidence>
<dbReference type="PROSITE" id="PS01278">
    <property type="entry name" value="MTTASE_RADICAL"/>
    <property type="match status" value="1"/>
</dbReference>
<dbReference type="InterPro" id="IPR006638">
    <property type="entry name" value="Elp3/MiaA/NifB-like_rSAM"/>
</dbReference>
<keyword evidence="2" id="KW-0004">4Fe-4S</keyword>
<dbReference type="GO" id="GO:0035598">
    <property type="term" value="F:tRNA (N(6)-L-threonylcarbamoyladenosine(37)-C(2))-methylthiotransferase activity"/>
    <property type="evidence" value="ECO:0007669"/>
    <property type="project" value="TreeGrafter"/>
</dbReference>
<evidence type="ECO:0000256" key="1">
    <source>
        <dbReference type="ARBA" id="ARBA00001966"/>
    </source>
</evidence>
<dbReference type="NCBIfam" id="TIGR00089">
    <property type="entry name" value="MiaB/RimO family radical SAM methylthiotransferase"/>
    <property type="match status" value="1"/>
</dbReference>
<evidence type="ECO:0000259" key="9">
    <source>
        <dbReference type="PROSITE" id="PS51918"/>
    </source>
</evidence>
<dbReference type="InterPro" id="IPR020612">
    <property type="entry name" value="Methylthiotransferase_CS"/>
</dbReference>
<feature type="domain" description="Radical SAM core" evidence="9">
    <location>
        <begin position="137"/>
        <end position="367"/>
    </location>
</feature>
<dbReference type="CDD" id="cd01335">
    <property type="entry name" value="Radical_SAM"/>
    <property type="match status" value="1"/>
</dbReference>
<dbReference type="InterPro" id="IPR038135">
    <property type="entry name" value="Methylthiotransferase_N_sf"/>
</dbReference>
<dbReference type="InterPro" id="IPR013848">
    <property type="entry name" value="Methylthiotransferase_N"/>
</dbReference>
<dbReference type="AlphaFoldDB" id="A0A381Z1I4"/>
<dbReference type="Pfam" id="PF00919">
    <property type="entry name" value="UPF0004"/>
    <property type="match status" value="1"/>
</dbReference>
<evidence type="ECO:0000313" key="10">
    <source>
        <dbReference type="EMBL" id="SVA82752.1"/>
    </source>
</evidence>
<reference evidence="10" key="1">
    <citation type="submission" date="2018-05" db="EMBL/GenBank/DDBJ databases">
        <authorList>
            <person name="Lanie J.A."/>
            <person name="Ng W.-L."/>
            <person name="Kazmierczak K.M."/>
            <person name="Andrzejewski T.M."/>
            <person name="Davidsen T.M."/>
            <person name="Wayne K.J."/>
            <person name="Tettelin H."/>
            <person name="Glass J.I."/>
            <person name="Rusch D."/>
            <person name="Podicherti R."/>
            <person name="Tsui H.-C.T."/>
            <person name="Winkler M.E."/>
        </authorList>
    </citation>
    <scope>NUCLEOTIDE SEQUENCE</scope>
</reference>
<protein>
    <submittedName>
        <fullName evidence="10">Uncharacterized protein</fullName>
    </submittedName>
</protein>